<dbReference type="SUPFAM" id="SSF56112">
    <property type="entry name" value="Protein kinase-like (PK-like)"/>
    <property type="match status" value="1"/>
</dbReference>
<accession>A0A914EP25</accession>
<proteinExistence type="predicted"/>
<dbReference type="WBParaSite" id="ACRNAN_scaffold964.g14004.t1">
    <property type="protein sequence ID" value="ACRNAN_scaffold964.g14004.t1"/>
    <property type="gene ID" value="ACRNAN_scaffold964.g14004"/>
</dbReference>
<sequence length="436" mass="50212">MLELELESLISENVYYQHNVVLNKELPIISINGIYPYGYYSGSSITAKIENSSTLDLYVASILPISNYRLDQDASFIYVYEALNYTNFLKEIDPFNTSFLPITSQNGILTLYYQLMPNDGRPLPFKFFQLIYRDTLNTFNDYGIGMIQSRYYPFEAYGQEFFQTIKNINSTGYTTFKLTIVFADVPESGQLQITNGINIIQKIANRTAFNETYVFNGSQALVFFMGGDVATQGVLIRYEAQHYTIPIIDERDPGYKRSLILIISSAILFAILVVIITASCYFYHVRKNKKRLDFIVDILKNQKQLSPEEVEDLKEKRDEFTISKKKLRIYYESPLGHGASSTVYNGFLYGQSPLTVSTKRLGTQRFQDCKVAIKMPSSIGQDEAEQLFREIDSMKRIGYHEHVISINKNELFRVLQEEWARIPMDTIQGLIESMPR</sequence>
<dbReference type="Proteomes" id="UP000887540">
    <property type="component" value="Unplaced"/>
</dbReference>
<evidence type="ECO:0000313" key="3">
    <source>
        <dbReference type="WBParaSite" id="ACRNAN_scaffold964.g14004.t1"/>
    </source>
</evidence>
<evidence type="ECO:0000313" key="2">
    <source>
        <dbReference type="Proteomes" id="UP000887540"/>
    </source>
</evidence>
<keyword evidence="1" id="KW-0472">Membrane</keyword>
<reference evidence="3" key="1">
    <citation type="submission" date="2022-11" db="UniProtKB">
        <authorList>
            <consortium name="WormBaseParasite"/>
        </authorList>
    </citation>
    <scope>IDENTIFICATION</scope>
</reference>
<protein>
    <submittedName>
        <fullName evidence="3">Protein kinase domain-containing protein</fullName>
    </submittedName>
</protein>
<keyword evidence="2" id="KW-1185">Reference proteome</keyword>
<dbReference type="Gene3D" id="3.30.200.20">
    <property type="entry name" value="Phosphorylase Kinase, domain 1"/>
    <property type="match status" value="1"/>
</dbReference>
<feature type="transmembrane region" description="Helical" evidence="1">
    <location>
        <begin position="259"/>
        <end position="283"/>
    </location>
</feature>
<name>A0A914EP25_9BILA</name>
<organism evidence="2 3">
    <name type="scientific">Acrobeloides nanus</name>
    <dbReference type="NCBI Taxonomy" id="290746"/>
    <lineage>
        <taxon>Eukaryota</taxon>
        <taxon>Metazoa</taxon>
        <taxon>Ecdysozoa</taxon>
        <taxon>Nematoda</taxon>
        <taxon>Chromadorea</taxon>
        <taxon>Rhabditida</taxon>
        <taxon>Tylenchina</taxon>
        <taxon>Cephalobomorpha</taxon>
        <taxon>Cephaloboidea</taxon>
        <taxon>Cephalobidae</taxon>
        <taxon>Acrobeloides</taxon>
    </lineage>
</organism>
<dbReference type="AlphaFoldDB" id="A0A914EP25"/>
<keyword evidence="1" id="KW-0812">Transmembrane</keyword>
<dbReference type="InterPro" id="IPR011009">
    <property type="entry name" value="Kinase-like_dom_sf"/>
</dbReference>
<keyword evidence="1" id="KW-1133">Transmembrane helix</keyword>
<evidence type="ECO:0000256" key="1">
    <source>
        <dbReference type="SAM" id="Phobius"/>
    </source>
</evidence>